<evidence type="ECO:0000313" key="2">
    <source>
        <dbReference type="EMBL" id="MFD0780026.1"/>
    </source>
</evidence>
<sequence length="193" mass="21370">MADTPETPAAPARRRRDLAERRRDVPIGVVMVGMSAIVWWPAFTLAVWKDIFFDDVMVLWAASTAAFVFVLVERRPIGARLARAFVLLFPTAWLVLNFVVGETEDFMVALLDLTAIATVLLGIPFTLWVLVRIVWPDFAAETRPGARWLIASVVLGIAVASYILGLNQEHFLTCEDFAISGNAEPANCTPEPE</sequence>
<keyword evidence="3" id="KW-1185">Reference proteome</keyword>
<feature type="transmembrane region" description="Helical" evidence="1">
    <location>
        <begin position="84"/>
        <end position="101"/>
    </location>
</feature>
<protein>
    <submittedName>
        <fullName evidence="2">Uncharacterized protein</fullName>
    </submittedName>
</protein>
<evidence type="ECO:0000256" key="1">
    <source>
        <dbReference type="SAM" id="Phobius"/>
    </source>
</evidence>
<keyword evidence="1" id="KW-0812">Transmembrane</keyword>
<gene>
    <name evidence="2" type="ORF">ACFQZV_01780</name>
</gene>
<dbReference type="EMBL" id="JBHTIM010000001">
    <property type="protein sequence ID" value="MFD0780026.1"/>
    <property type="molecule type" value="Genomic_DNA"/>
</dbReference>
<keyword evidence="1" id="KW-1133">Transmembrane helix</keyword>
<comment type="caution">
    <text evidence="2">The sequence shown here is derived from an EMBL/GenBank/DDBJ whole genome shotgun (WGS) entry which is preliminary data.</text>
</comment>
<organism evidence="2 3">
    <name type="scientific">Microbacterium koreense</name>
    <dbReference type="NCBI Taxonomy" id="323761"/>
    <lineage>
        <taxon>Bacteria</taxon>
        <taxon>Bacillati</taxon>
        <taxon>Actinomycetota</taxon>
        <taxon>Actinomycetes</taxon>
        <taxon>Micrococcales</taxon>
        <taxon>Microbacteriaceae</taxon>
        <taxon>Microbacterium</taxon>
    </lineage>
</organism>
<name>A0ABW2ZNF3_9MICO</name>
<feature type="transmembrane region" description="Helical" evidence="1">
    <location>
        <begin position="25"/>
        <end position="45"/>
    </location>
</feature>
<proteinExistence type="predicted"/>
<dbReference type="Proteomes" id="UP001597042">
    <property type="component" value="Unassembled WGS sequence"/>
</dbReference>
<keyword evidence="1" id="KW-0472">Membrane</keyword>
<feature type="transmembrane region" description="Helical" evidence="1">
    <location>
        <begin position="51"/>
        <end position="72"/>
    </location>
</feature>
<dbReference type="RefSeq" id="WP_378751679.1">
    <property type="nucleotide sequence ID" value="NZ_JBHSSV010000006.1"/>
</dbReference>
<feature type="transmembrane region" description="Helical" evidence="1">
    <location>
        <begin position="147"/>
        <end position="165"/>
    </location>
</feature>
<evidence type="ECO:0000313" key="3">
    <source>
        <dbReference type="Proteomes" id="UP001597042"/>
    </source>
</evidence>
<feature type="transmembrane region" description="Helical" evidence="1">
    <location>
        <begin position="113"/>
        <end position="135"/>
    </location>
</feature>
<reference evidence="3" key="1">
    <citation type="journal article" date="2019" name="Int. J. Syst. Evol. Microbiol.">
        <title>The Global Catalogue of Microorganisms (GCM) 10K type strain sequencing project: providing services to taxonomists for standard genome sequencing and annotation.</title>
        <authorList>
            <consortium name="The Broad Institute Genomics Platform"/>
            <consortium name="The Broad Institute Genome Sequencing Center for Infectious Disease"/>
            <person name="Wu L."/>
            <person name="Ma J."/>
        </authorList>
    </citation>
    <scope>NUCLEOTIDE SEQUENCE [LARGE SCALE GENOMIC DNA]</scope>
    <source>
        <strain evidence="3">CCUG 50754</strain>
    </source>
</reference>
<accession>A0ABW2ZNF3</accession>